<evidence type="ECO:0000259" key="9">
    <source>
        <dbReference type="Pfam" id="PF08544"/>
    </source>
</evidence>
<evidence type="ECO:0000256" key="3">
    <source>
        <dbReference type="ARBA" id="ARBA00022679"/>
    </source>
</evidence>
<dbReference type="InterPro" id="IPR020568">
    <property type="entry name" value="Ribosomal_Su5_D2-typ_SF"/>
</dbReference>
<dbReference type="InterPro" id="IPR013750">
    <property type="entry name" value="GHMP_kinase_C_dom"/>
</dbReference>
<proteinExistence type="inferred from homology"/>
<gene>
    <name evidence="10" type="primary">ispE_7</name>
    <name evidence="10" type="ORF">SDC9_22485</name>
</gene>
<reference evidence="10" key="1">
    <citation type="submission" date="2019-08" db="EMBL/GenBank/DDBJ databases">
        <authorList>
            <person name="Kucharzyk K."/>
            <person name="Murdoch R.W."/>
            <person name="Higgins S."/>
            <person name="Loffler F."/>
        </authorList>
    </citation>
    <scope>NUCLEOTIDE SEQUENCE</scope>
</reference>
<feature type="domain" description="GHMP kinase C-terminal" evidence="9">
    <location>
        <begin position="197"/>
        <end position="269"/>
    </location>
</feature>
<dbReference type="Gene3D" id="3.30.230.10">
    <property type="match status" value="1"/>
</dbReference>
<keyword evidence="5 10" id="KW-0418">Kinase</keyword>
<dbReference type="EC" id="2.7.1.148" evidence="2"/>
<dbReference type="InterPro" id="IPR004424">
    <property type="entry name" value="IspE"/>
</dbReference>
<comment type="similarity">
    <text evidence="1">Belongs to the GHMP kinase family. IspE subfamily.</text>
</comment>
<dbReference type="EMBL" id="VSSQ01000099">
    <property type="protein sequence ID" value="MPL76639.1"/>
    <property type="molecule type" value="Genomic_DNA"/>
</dbReference>
<dbReference type="PANTHER" id="PTHR43527">
    <property type="entry name" value="4-DIPHOSPHOCYTIDYL-2-C-METHYL-D-ERYTHRITOL KINASE, CHLOROPLASTIC"/>
    <property type="match status" value="1"/>
</dbReference>
<dbReference type="Gene3D" id="3.30.70.890">
    <property type="entry name" value="GHMP kinase, C-terminal domain"/>
    <property type="match status" value="1"/>
</dbReference>
<dbReference type="PIRSF" id="PIRSF010376">
    <property type="entry name" value="IspE"/>
    <property type="match status" value="1"/>
</dbReference>
<evidence type="ECO:0000259" key="8">
    <source>
        <dbReference type="Pfam" id="PF00288"/>
    </source>
</evidence>
<dbReference type="PANTHER" id="PTHR43527:SF2">
    <property type="entry name" value="4-DIPHOSPHOCYTIDYL-2-C-METHYL-D-ERYTHRITOL KINASE, CHLOROPLASTIC"/>
    <property type="match status" value="1"/>
</dbReference>
<dbReference type="InterPro" id="IPR036554">
    <property type="entry name" value="GHMP_kinase_C_sf"/>
</dbReference>
<evidence type="ECO:0000256" key="1">
    <source>
        <dbReference type="ARBA" id="ARBA00009684"/>
    </source>
</evidence>
<sequence length="287" mass="30675">MKEQAYAKINLGLQVLGNRPDGYHEVDMIMQSVSLADEIEFTAAEDFLLTTNNPMLPCDESNLAWKAAKVMADFTNRKPNVHIHIKKEIFMAAGLAGGSTDAAAVLRGLNKFWNANLSIKELENIGAKLGSDVPFCVAGGTSRATGRGEILKPLPDIPLMWLVLAKPYDLEVSTAWVYKNIDSGHHGGKYFIDPLETAIVEQDKKSIISNMGNVLEAVTIPAYPAIAEIKTAMLSAGALAVLMSGSGPTVFGLVADKASAEAAASVLQANTALHVAVARTIQRSENL</sequence>
<dbReference type="InterPro" id="IPR006204">
    <property type="entry name" value="GHMP_kinase_N_dom"/>
</dbReference>
<organism evidence="10">
    <name type="scientific">bioreactor metagenome</name>
    <dbReference type="NCBI Taxonomy" id="1076179"/>
    <lineage>
        <taxon>unclassified sequences</taxon>
        <taxon>metagenomes</taxon>
        <taxon>ecological metagenomes</taxon>
    </lineage>
</organism>
<dbReference type="GO" id="GO:0005524">
    <property type="term" value="F:ATP binding"/>
    <property type="evidence" value="ECO:0007669"/>
    <property type="project" value="UniProtKB-KW"/>
</dbReference>
<evidence type="ECO:0000256" key="2">
    <source>
        <dbReference type="ARBA" id="ARBA00012052"/>
    </source>
</evidence>
<dbReference type="HAMAP" id="MF_00061">
    <property type="entry name" value="IspE"/>
    <property type="match status" value="1"/>
</dbReference>
<evidence type="ECO:0000256" key="5">
    <source>
        <dbReference type="ARBA" id="ARBA00022777"/>
    </source>
</evidence>
<protein>
    <recommendedName>
        <fullName evidence="2">4-(cytidine 5'-diphospho)-2-C-methyl-D-erythritol kinase</fullName>
        <ecNumber evidence="2">2.7.1.148</ecNumber>
    </recommendedName>
    <alternativeName>
        <fullName evidence="7">4-(cytidine-5'-diphospho)-2-C-methyl-D-erythritol kinase</fullName>
    </alternativeName>
</protein>
<keyword evidence="4" id="KW-0547">Nucleotide-binding</keyword>
<dbReference type="GO" id="GO:0016114">
    <property type="term" value="P:terpenoid biosynthetic process"/>
    <property type="evidence" value="ECO:0007669"/>
    <property type="project" value="InterPro"/>
</dbReference>
<dbReference type="NCBIfam" id="TIGR00154">
    <property type="entry name" value="ispE"/>
    <property type="match status" value="1"/>
</dbReference>
<evidence type="ECO:0000313" key="10">
    <source>
        <dbReference type="EMBL" id="MPL76639.1"/>
    </source>
</evidence>
<dbReference type="AlphaFoldDB" id="A0A644UCP9"/>
<evidence type="ECO:0000256" key="4">
    <source>
        <dbReference type="ARBA" id="ARBA00022741"/>
    </source>
</evidence>
<dbReference type="SUPFAM" id="SSF54211">
    <property type="entry name" value="Ribosomal protein S5 domain 2-like"/>
    <property type="match status" value="1"/>
</dbReference>
<dbReference type="GO" id="GO:0050515">
    <property type="term" value="F:4-(cytidine 5'-diphospho)-2-C-methyl-D-erythritol kinase activity"/>
    <property type="evidence" value="ECO:0007669"/>
    <property type="project" value="UniProtKB-EC"/>
</dbReference>
<evidence type="ECO:0000256" key="6">
    <source>
        <dbReference type="ARBA" id="ARBA00022840"/>
    </source>
</evidence>
<name>A0A644UCP9_9ZZZZ</name>
<dbReference type="InterPro" id="IPR014721">
    <property type="entry name" value="Ribsml_uS5_D2-typ_fold_subgr"/>
</dbReference>
<dbReference type="Pfam" id="PF00288">
    <property type="entry name" value="GHMP_kinases_N"/>
    <property type="match status" value="1"/>
</dbReference>
<feature type="domain" description="GHMP kinase N-terminal" evidence="8">
    <location>
        <begin position="62"/>
        <end position="140"/>
    </location>
</feature>
<keyword evidence="6" id="KW-0067">ATP-binding</keyword>
<accession>A0A644UCP9</accession>
<dbReference type="SUPFAM" id="SSF55060">
    <property type="entry name" value="GHMP Kinase, C-terminal domain"/>
    <property type="match status" value="1"/>
</dbReference>
<evidence type="ECO:0000256" key="7">
    <source>
        <dbReference type="ARBA" id="ARBA00032554"/>
    </source>
</evidence>
<keyword evidence="3 10" id="KW-0808">Transferase</keyword>
<dbReference type="Pfam" id="PF08544">
    <property type="entry name" value="GHMP_kinases_C"/>
    <property type="match status" value="1"/>
</dbReference>
<comment type="caution">
    <text evidence="10">The sequence shown here is derived from an EMBL/GenBank/DDBJ whole genome shotgun (WGS) entry which is preliminary data.</text>
</comment>